<evidence type="ECO:0000313" key="3">
    <source>
        <dbReference type="Proteomes" id="UP000250266"/>
    </source>
</evidence>
<feature type="region of interest" description="Disordered" evidence="1">
    <location>
        <begin position="1"/>
        <end position="34"/>
    </location>
</feature>
<reference evidence="2 3" key="1">
    <citation type="journal article" date="2016" name="Nat. Commun.">
        <title>Ectomycorrhizal ecology is imprinted in the genome of the dominant symbiotic fungus Cenococcum geophilum.</title>
        <authorList>
            <consortium name="DOE Joint Genome Institute"/>
            <person name="Peter M."/>
            <person name="Kohler A."/>
            <person name="Ohm R.A."/>
            <person name="Kuo A."/>
            <person name="Krutzmann J."/>
            <person name="Morin E."/>
            <person name="Arend M."/>
            <person name="Barry K.W."/>
            <person name="Binder M."/>
            <person name="Choi C."/>
            <person name="Clum A."/>
            <person name="Copeland A."/>
            <person name="Grisel N."/>
            <person name="Haridas S."/>
            <person name="Kipfer T."/>
            <person name="LaButti K."/>
            <person name="Lindquist E."/>
            <person name="Lipzen A."/>
            <person name="Maire R."/>
            <person name="Meier B."/>
            <person name="Mihaltcheva S."/>
            <person name="Molinier V."/>
            <person name="Murat C."/>
            <person name="Poggeler S."/>
            <person name="Quandt C.A."/>
            <person name="Sperisen C."/>
            <person name="Tritt A."/>
            <person name="Tisserant E."/>
            <person name="Crous P.W."/>
            <person name="Henrissat B."/>
            <person name="Nehls U."/>
            <person name="Egli S."/>
            <person name="Spatafora J.W."/>
            <person name="Grigoriev I.V."/>
            <person name="Martin F.M."/>
        </authorList>
    </citation>
    <scope>NUCLEOTIDE SEQUENCE [LARGE SCALE GENOMIC DNA]</scope>
    <source>
        <strain evidence="2 3">CBS 459.81</strain>
    </source>
</reference>
<dbReference type="Proteomes" id="UP000250266">
    <property type="component" value="Unassembled WGS sequence"/>
</dbReference>
<name>A0A8E2JGS9_9PEZI</name>
<keyword evidence="3" id="KW-1185">Reference proteome</keyword>
<dbReference type="AlphaFoldDB" id="A0A8E2JGS9"/>
<evidence type="ECO:0000256" key="1">
    <source>
        <dbReference type="SAM" id="MobiDB-lite"/>
    </source>
</evidence>
<protein>
    <submittedName>
        <fullName evidence="2">Uncharacterized protein</fullName>
    </submittedName>
</protein>
<dbReference type="OrthoDB" id="3650288at2759"/>
<dbReference type="EMBL" id="KV744921">
    <property type="protein sequence ID" value="OCK81424.1"/>
    <property type="molecule type" value="Genomic_DNA"/>
</dbReference>
<organism evidence="2 3">
    <name type="scientific">Lepidopterella palustris CBS 459.81</name>
    <dbReference type="NCBI Taxonomy" id="1314670"/>
    <lineage>
        <taxon>Eukaryota</taxon>
        <taxon>Fungi</taxon>
        <taxon>Dikarya</taxon>
        <taxon>Ascomycota</taxon>
        <taxon>Pezizomycotina</taxon>
        <taxon>Dothideomycetes</taxon>
        <taxon>Pleosporomycetidae</taxon>
        <taxon>Mytilinidiales</taxon>
        <taxon>Argynnaceae</taxon>
        <taxon>Lepidopterella</taxon>
    </lineage>
</organism>
<feature type="compositionally biased region" description="Basic and acidic residues" evidence="1">
    <location>
        <begin position="10"/>
        <end position="33"/>
    </location>
</feature>
<sequence length="139" mass="15213">MAQRTGLADRLTDGARHRASPREKDDPCVRKTPNEPLLDSLRWPECTDCLSRSLSVPIPFNSLLGACLFILSALCQFDSPDFTRSVSRSIIPTFAVDVTNTNCLQATGSFTNGFGSTCSSPTKYNLLKNTITVRVSLLN</sequence>
<evidence type="ECO:0000313" key="2">
    <source>
        <dbReference type="EMBL" id="OCK81424.1"/>
    </source>
</evidence>
<proteinExistence type="predicted"/>
<accession>A0A8E2JGS9</accession>
<gene>
    <name evidence="2" type="ORF">K432DRAFT_392176</name>
</gene>